<evidence type="ECO:0000256" key="3">
    <source>
        <dbReference type="ARBA" id="ARBA00022970"/>
    </source>
</evidence>
<dbReference type="SUPFAM" id="SSF53822">
    <property type="entry name" value="Periplasmic binding protein-like I"/>
    <property type="match status" value="1"/>
</dbReference>
<feature type="domain" description="Leucine-binding protein" evidence="5">
    <location>
        <begin position="27"/>
        <end position="401"/>
    </location>
</feature>
<keyword evidence="7" id="KW-1185">Reference proteome</keyword>
<dbReference type="Gene3D" id="3.40.50.2300">
    <property type="match status" value="2"/>
</dbReference>
<dbReference type="InterPro" id="IPR028081">
    <property type="entry name" value="Leu-bd"/>
</dbReference>
<accession>A0A964T2K0</accession>
<feature type="chain" id="PRO_5037054680" evidence="4">
    <location>
        <begin position="24"/>
        <end position="425"/>
    </location>
</feature>
<dbReference type="Proteomes" id="UP000773614">
    <property type="component" value="Unassembled WGS sequence"/>
</dbReference>
<evidence type="ECO:0000259" key="5">
    <source>
        <dbReference type="Pfam" id="PF13458"/>
    </source>
</evidence>
<dbReference type="PANTHER" id="PTHR30483">
    <property type="entry name" value="LEUCINE-SPECIFIC-BINDING PROTEIN"/>
    <property type="match status" value="1"/>
</dbReference>
<sequence>MHHMKSAMIAAAGLALLAPPAFSQGVIKIGSSLPLTGGFAVTGDKHRQGFQLCVDMINDKGGLLGKKVELVVSDNRSDTETALSQYERLINVDKVDVLFGTFSSKLTFPTSAVAHKYGMVYPVPSGGALRIWTQGFDNMFYFQQNAAELFGDAPVKLIQERVPEGERPKTVAIVHSDDFFANAIAAGLLGRKVENPGGGVVADLAPGYLKEAGLEVVMEERWPEEGFSDWLNLANSIKRADADLVIGLTASAEEAVQLTRALQTVRAEPKMLYLSQGTQNEYKEGLGKAANGVIVHTSWHADAPWEGAIAGEKITNQAFQQAFKAKFGSDADEDSAIPFAVCEGVEQAIRGAGTTDNAKLKEWLHARTKEDPVRTVLGPFSWDDRGLPVDRTVLLAQWQDGALKFVYPTDEFAGVSDLVYPKPAW</sequence>
<dbReference type="AlphaFoldDB" id="A0A964T2K0"/>
<evidence type="ECO:0000256" key="2">
    <source>
        <dbReference type="ARBA" id="ARBA00022729"/>
    </source>
</evidence>
<gene>
    <name evidence="6" type="ORF">E4O86_03450</name>
</gene>
<feature type="signal peptide" evidence="4">
    <location>
        <begin position="1"/>
        <end position="23"/>
    </location>
</feature>
<dbReference type="InterPro" id="IPR051010">
    <property type="entry name" value="BCAA_transport"/>
</dbReference>
<proteinExistence type="inferred from homology"/>
<evidence type="ECO:0000313" key="6">
    <source>
        <dbReference type="EMBL" id="MYZ46772.1"/>
    </source>
</evidence>
<dbReference type="Pfam" id="PF13458">
    <property type="entry name" value="Peripla_BP_6"/>
    <property type="match status" value="1"/>
</dbReference>
<evidence type="ECO:0000256" key="4">
    <source>
        <dbReference type="SAM" id="SignalP"/>
    </source>
</evidence>
<comment type="similarity">
    <text evidence="1">Belongs to the leucine-binding protein family.</text>
</comment>
<dbReference type="RefSeq" id="WP_161139120.1">
    <property type="nucleotide sequence ID" value="NZ_SPKJ01000006.1"/>
</dbReference>
<keyword evidence="3" id="KW-0813">Transport</keyword>
<reference evidence="6" key="1">
    <citation type="submission" date="2019-03" db="EMBL/GenBank/DDBJ databases">
        <title>Afifella sp. nov., isolated from activated sludge.</title>
        <authorList>
            <person name="Li Q."/>
            <person name="Liu Y."/>
        </authorList>
    </citation>
    <scope>NUCLEOTIDE SEQUENCE</scope>
    <source>
        <strain evidence="6">L72</strain>
    </source>
</reference>
<dbReference type="PANTHER" id="PTHR30483:SF37">
    <property type="entry name" value="ABC TRANSPORTER SUBSTRATE-BINDING PROTEIN"/>
    <property type="match status" value="1"/>
</dbReference>
<name>A0A964T2K0_9HYPH</name>
<comment type="caution">
    <text evidence="6">The sequence shown here is derived from an EMBL/GenBank/DDBJ whole genome shotgun (WGS) entry which is preliminary data.</text>
</comment>
<protein>
    <submittedName>
        <fullName evidence="6">Branched-chain amino acid ABC transporter substrate-binding protein</fullName>
    </submittedName>
</protein>
<evidence type="ECO:0000256" key="1">
    <source>
        <dbReference type="ARBA" id="ARBA00010062"/>
    </source>
</evidence>
<dbReference type="EMBL" id="SPKJ01000006">
    <property type="protein sequence ID" value="MYZ46772.1"/>
    <property type="molecule type" value="Genomic_DNA"/>
</dbReference>
<dbReference type="GO" id="GO:0006865">
    <property type="term" value="P:amino acid transport"/>
    <property type="evidence" value="ECO:0007669"/>
    <property type="project" value="UniProtKB-KW"/>
</dbReference>
<organism evidence="6 7">
    <name type="scientific">Propylenella binzhouense</name>
    <dbReference type="NCBI Taxonomy" id="2555902"/>
    <lineage>
        <taxon>Bacteria</taxon>
        <taxon>Pseudomonadati</taxon>
        <taxon>Pseudomonadota</taxon>
        <taxon>Alphaproteobacteria</taxon>
        <taxon>Hyphomicrobiales</taxon>
        <taxon>Propylenellaceae</taxon>
        <taxon>Propylenella</taxon>
    </lineage>
</organism>
<dbReference type="InterPro" id="IPR028082">
    <property type="entry name" value="Peripla_BP_I"/>
</dbReference>
<dbReference type="CDD" id="cd06338">
    <property type="entry name" value="PBP1_ABC_ligand_binding-like"/>
    <property type="match status" value="1"/>
</dbReference>
<keyword evidence="3" id="KW-0029">Amino-acid transport</keyword>
<evidence type="ECO:0000313" key="7">
    <source>
        <dbReference type="Proteomes" id="UP000773614"/>
    </source>
</evidence>
<keyword evidence="2 4" id="KW-0732">Signal</keyword>
<dbReference type="OrthoDB" id="9791590at2"/>